<comment type="caution">
    <text evidence="12">The sequence shown here is derived from an EMBL/GenBank/DDBJ whole genome shotgun (WGS) entry which is preliminary data.</text>
</comment>
<dbReference type="Proteomes" id="UP000193944">
    <property type="component" value="Unassembled WGS sequence"/>
</dbReference>
<dbReference type="InterPro" id="IPR004728">
    <property type="entry name" value="Sec62"/>
</dbReference>
<evidence type="ECO:0000256" key="10">
    <source>
        <dbReference type="ARBA" id="ARBA00023136"/>
    </source>
</evidence>
<evidence type="ECO:0000256" key="3">
    <source>
        <dbReference type="ARBA" id="ARBA00021257"/>
    </source>
</evidence>
<keyword evidence="8 11" id="KW-1133">Transmembrane helix</keyword>
<keyword evidence="13" id="KW-1185">Reference proteome</keyword>
<gene>
    <name evidence="12" type="ORF">BCR32DRAFT_289938</name>
</gene>
<evidence type="ECO:0000256" key="6">
    <source>
        <dbReference type="ARBA" id="ARBA00022824"/>
    </source>
</evidence>
<proteinExistence type="inferred from homology"/>
<dbReference type="Pfam" id="PF03839">
    <property type="entry name" value="Sec62"/>
    <property type="match status" value="1"/>
</dbReference>
<evidence type="ECO:0000256" key="7">
    <source>
        <dbReference type="ARBA" id="ARBA00022927"/>
    </source>
</evidence>
<dbReference type="PANTHER" id="PTHR12443">
    <property type="entry name" value="TRANSLOCATION PROTEIN SEC62"/>
    <property type="match status" value="1"/>
</dbReference>
<dbReference type="GO" id="GO:0031204">
    <property type="term" value="P:post-translational protein targeting to membrane, translocation"/>
    <property type="evidence" value="ECO:0007669"/>
    <property type="project" value="TreeGrafter"/>
</dbReference>
<feature type="transmembrane region" description="Helical" evidence="11">
    <location>
        <begin position="140"/>
        <end position="158"/>
    </location>
</feature>
<keyword evidence="6" id="KW-0256">Endoplasmic reticulum</keyword>
<reference evidence="12 13" key="2">
    <citation type="submission" date="2016-08" db="EMBL/GenBank/DDBJ databases">
        <title>Pervasive Adenine N6-methylation of Active Genes in Fungi.</title>
        <authorList>
            <consortium name="DOE Joint Genome Institute"/>
            <person name="Mondo S.J."/>
            <person name="Dannebaum R.O."/>
            <person name="Kuo R.C."/>
            <person name="Labutti K."/>
            <person name="Haridas S."/>
            <person name="Kuo A."/>
            <person name="Salamov A."/>
            <person name="Ahrendt S.R."/>
            <person name="Lipzen A."/>
            <person name="Sullivan W."/>
            <person name="Andreopoulos W.B."/>
            <person name="Clum A."/>
            <person name="Lindquist E."/>
            <person name="Daum C."/>
            <person name="Ramamoorthy G.K."/>
            <person name="Gryganskyi A."/>
            <person name="Culley D."/>
            <person name="Magnuson J.K."/>
            <person name="James T.Y."/>
            <person name="O'Malley M.A."/>
            <person name="Stajich J.E."/>
            <person name="Spatafora J.W."/>
            <person name="Visel A."/>
            <person name="Grigoriev I.V."/>
        </authorList>
    </citation>
    <scope>NUCLEOTIDE SEQUENCE [LARGE SCALE GENOMIC DNA]</scope>
    <source>
        <strain evidence="12 13">S4</strain>
    </source>
</reference>
<organism evidence="12 13">
    <name type="scientific">Anaeromyces robustus</name>
    <dbReference type="NCBI Taxonomy" id="1754192"/>
    <lineage>
        <taxon>Eukaryota</taxon>
        <taxon>Fungi</taxon>
        <taxon>Fungi incertae sedis</taxon>
        <taxon>Chytridiomycota</taxon>
        <taxon>Chytridiomycota incertae sedis</taxon>
        <taxon>Neocallimastigomycetes</taxon>
        <taxon>Neocallimastigales</taxon>
        <taxon>Neocallimastigaceae</taxon>
        <taxon>Anaeromyces</taxon>
    </lineage>
</organism>
<evidence type="ECO:0000313" key="12">
    <source>
        <dbReference type="EMBL" id="ORX86509.1"/>
    </source>
</evidence>
<evidence type="ECO:0000256" key="5">
    <source>
        <dbReference type="ARBA" id="ARBA00022692"/>
    </source>
</evidence>
<evidence type="ECO:0000256" key="1">
    <source>
        <dbReference type="ARBA" id="ARBA00004477"/>
    </source>
</evidence>
<dbReference type="EMBL" id="MCFG01000020">
    <property type="protein sequence ID" value="ORX86509.1"/>
    <property type="molecule type" value="Genomic_DNA"/>
</dbReference>
<evidence type="ECO:0000256" key="11">
    <source>
        <dbReference type="SAM" id="Phobius"/>
    </source>
</evidence>
<evidence type="ECO:0000256" key="9">
    <source>
        <dbReference type="ARBA" id="ARBA00023010"/>
    </source>
</evidence>
<evidence type="ECO:0000256" key="8">
    <source>
        <dbReference type="ARBA" id="ARBA00022989"/>
    </source>
</evidence>
<evidence type="ECO:0000256" key="4">
    <source>
        <dbReference type="ARBA" id="ARBA00022448"/>
    </source>
</evidence>
<dbReference type="PANTHER" id="PTHR12443:SF9">
    <property type="entry name" value="TRANSLOCATION PROTEIN SEC62"/>
    <property type="match status" value="1"/>
</dbReference>
<dbReference type="AlphaFoldDB" id="A0A1Y1XL64"/>
<feature type="transmembrane region" description="Helical" evidence="11">
    <location>
        <begin position="178"/>
        <end position="203"/>
    </location>
</feature>
<keyword evidence="9" id="KW-0811">Translocation</keyword>
<dbReference type="OrthoDB" id="2129017at2759"/>
<accession>A0A1Y1XL64</accession>
<comment type="subcellular location">
    <subcellularLocation>
        <location evidence="1">Endoplasmic reticulum membrane</location>
        <topology evidence="1">Multi-pass membrane protein</topology>
    </subcellularLocation>
</comment>
<keyword evidence="7" id="KW-0653">Protein transport</keyword>
<dbReference type="STRING" id="1754192.A0A1Y1XL64"/>
<evidence type="ECO:0000256" key="2">
    <source>
        <dbReference type="ARBA" id="ARBA00010604"/>
    </source>
</evidence>
<keyword evidence="10 11" id="KW-0472">Membrane</keyword>
<sequence>MDYTDAPIELIEVSNYLQKIMKKKIGNFDGEKALYFDGETAKNSLLRFEYFNYVSSFDNEKQNNDPDHQFLPAIECVEDAEKILNQLLEYHLIQAVTVEENISRHALPVITAKPENNKQFELNQNYVWNYVNTMENKVKLFLVICIASVFLVIALIFSRFYKRIYKNHENSHHITYDVILALVETFAYIAGMAGLFLLIRVIVFEITKKMWNGRGLKVLPDLFADCSFKERFIPVYQFAEAKLQKLEDQKQE</sequence>
<keyword evidence="4" id="KW-0813">Transport</keyword>
<keyword evidence="5 11" id="KW-0812">Transmembrane</keyword>
<comment type="similarity">
    <text evidence="2">Belongs to the SEC62 family.</text>
</comment>
<evidence type="ECO:0000313" key="13">
    <source>
        <dbReference type="Proteomes" id="UP000193944"/>
    </source>
</evidence>
<protein>
    <recommendedName>
        <fullName evidence="3">Translocation protein SEC62</fullName>
    </recommendedName>
</protein>
<dbReference type="GO" id="GO:0005789">
    <property type="term" value="C:endoplasmic reticulum membrane"/>
    <property type="evidence" value="ECO:0007669"/>
    <property type="project" value="UniProtKB-SubCell"/>
</dbReference>
<name>A0A1Y1XL64_9FUNG</name>
<reference evidence="12 13" key="1">
    <citation type="submission" date="2016-08" db="EMBL/GenBank/DDBJ databases">
        <title>A Parts List for Fungal Cellulosomes Revealed by Comparative Genomics.</title>
        <authorList>
            <consortium name="DOE Joint Genome Institute"/>
            <person name="Haitjema C.H."/>
            <person name="Gilmore S.P."/>
            <person name="Henske J.K."/>
            <person name="Solomon K.V."/>
            <person name="De Groot R."/>
            <person name="Kuo A."/>
            <person name="Mondo S.J."/>
            <person name="Salamov A.A."/>
            <person name="Labutti K."/>
            <person name="Zhao Z."/>
            <person name="Chiniquy J."/>
            <person name="Barry K."/>
            <person name="Brewer H.M."/>
            <person name="Purvine S.O."/>
            <person name="Wright A.T."/>
            <person name="Boxma B."/>
            <person name="Van Alen T."/>
            <person name="Hackstein J.H."/>
            <person name="Baker S.E."/>
            <person name="Grigoriev I.V."/>
            <person name="O'Malley M.A."/>
        </authorList>
    </citation>
    <scope>NUCLEOTIDE SEQUENCE [LARGE SCALE GENOMIC DNA]</scope>
    <source>
        <strain evidence="12 13">S4</strain>
    </source>
</reference>